<evidence type="ECO:0000313" key="2">
    <source>
        <dbReference type="Proteomes" id="UP000269544"/>
    </source>
</evidence>
<reference evidence="1 2" key="1">
    <citation type="submission" date="2018-12" db="EMBL/GenBank/DDBJ databases">
        <authorList>
            <consortium name="Pathogen Informatics"/>
        </authorList>
    </citation>
    <scope>NUCLEOTIDE SEQUENCE [LARGE SCALE GENOMIC DNA]</scope>
    <source>
        <strain evidence="1 2">NCTC13079</strain>
    </source>
</reference>
<organism evidence="1 2">
    <name type="scientific">Aedoeadaptatus ivorii</name>
    <dbReference type="NCBI Taxonomy" id="54006"/>
    <lineage>
        <taxon>Bacteria</taxon>
        <taxon>Bacillati</taxon>
        <taxon>Bacillota</taxon>
        <taxon>Tissierellia</taxon>
        <taxon>Tissierellales</taxon>
        <taxon>Peptoniphilaceae</taxon>
        <taxon>Aedoeadaptatus</taxon>
    </lineage>
</organism>
<accession>A0A448UZV4</accession>
<protein>
    <submittedName>
        <fullName evidence="1">Uncharacterized protein</fullName>
    </submittedName>
</protein>
<dbReference type="KEGG" id="piv:NCTC13079_00237"/>
<evidence type="ECO:0000313" key="1">
    <source>
        <dbReference type="EMBL" id="VEJ34627.1"/>
    </source>
</evidence>
<name>A0A448UZV4_9FIRM</name>
<keyword evidence="2" id="KW-1185">Reference proteome</keyword>
<dbReference type="EMBL" id="LR134523">
    <property type="protein sequence ID" value="VEJ34627.1"/>
    <property type="molecule type" value="Genomic_DNA"/>
</dbReference>
<dbReference type="AlphaFoldDB" id="A0A448UZV4"/>
<sequence length="45" mass="5123">MKKENFVSVPVRGFFWFYPGRCTPVGKRGLDAICGRQADFVKNCP</sequence>
<dbReference type="Proteomes" id="UP000269544">
    <property type="component" value="Chromosome"/>
</dbReference>
<proteinExistence type="predicted"/>
<gene>
    <name evidence="1" type="ORF">NCTC13079_00237</name>
</gene>